<gene>
    <name evidence="3" type="ORF">MERGE_000683</name>
</gene>
<dbReference type="EMBL" id="CP054542">
    <property type="protein sequence ID" value="QSL66305.1"/>
    <property type="molecule type" value="Genomic_DNA"/>
</dbReference>
<sequence>MNDQKYQEKVPDLWDDWENQSRLGFPNEKANVSYNKETTHQDNVRLWKEANQQVPDVEILNSPRTVYKPSLKILKRSSNDSYNSSASTASPQKPVSIKSKQGQREKEQRYREARQKIFGVSSTQKNLYIPARSPIGPLPGGGFVKGKDQA</sequence>
<evidence type="ECO:0000256" key="1">
    <source>
        <dbReference type="SAM" id="MobiDB-lite"/>
    </source>
</evidence>
<accession>A0A899G112</accession>
<keyword evidence="4" id="KW-1185">Reference proteome</keyword>
<dbReference type="OrthoDB" id="5359450at2759"/>
<evidence type="ECO:0000313" key="4">
    <source>
        <dbReference type="Proteomes" id="UP000663699"/>
    </source>
</evidence>
<dbReference type="Proteomes" id="UP000663699">
    <property type="component" value="Chromosome 11"/>
</dbReference>
<feature type="region of interest" description="Disordered" evidence="1">
    <location>
        <begin position="75"/>
        <end position="116"/>
    </location>
</feature>
<dbReference type="PROSITE" id="PS51673">
    <property type="entry name" value="SUZ"/>
    <property type="match status" value="1"/>
</dbReference>
<feature type="compositionally biased region" description="Low complexity" evidence="1">
    <location>
        <begin position="79"/>
        <end position="90"/>
    </location>
</feature>
<name>A0A899G112_9ASCO</name>
<feature type="region of interest" description="Disordered" evidence="1">
    <location>
        <begin position="129"/>
        <end position="150"/>
    </location>
</feature>
<evidence type="ECO:0000313" key="3">
    <source>
        <dbReference type="EMBL" id="QSL66305.1"/>
    </source>
</evidence>
<organism evidence="3 4">
    <name type="scientific">Pneumocystis wakefieldiae</name>
    <dbReference type="NCBI Taxonomy" id="38082"/>
    <lineage>
        <taxon>Eukaryota</taxon>
        <taxon>Fungi</taxon>
        <taxon>Dikarya</taxon>
        <taxon>Ascomycota</taxon>
        <taxon>Taphrinomycotina</taxon>
        <taxon>Pneumocystomycetes</taxon>
        <taxon>Pneumocystaceae</taxon>
        <taxon>Pneumocystis</taxon>
    </lineage>
</organism>
<proteinExistence type="predicted"/>
<dbReference type="Pfam" id="PF12752">
    <property type="entry name" value="SUZ"/>
    <property type="match status" value="1"/>
</dbReference>
<protein>
    <recommendedName>
        <fullName evidence="2">SUZ domain-containing protein</fullName>
    </recommendedName>
</protein>
<feature type="compositionally biased region" description="Basic and acidic residues" evidence="1">
    <location>
        <begin position="102"/>
        <end position="115"/>
    </location>
</feature>
<evidence type="ECO:0000259" key="2">
    <source>
        <dbReference type="PROSITE" id="PS51673"/>
    </source>
</evidence>
<dbReference type="InterPro" id="IPR024771">
    <property type="entry name" value="SUZ"/>
</dbReference>
<feature type="domain" description="SUZ" evidence="2">
    <location>
        <begin position="53"/>
        <end position="122"/>
    </location>
</feature>
<dbReference type="AlphaFoldDB" id="A0A899G112"/>
<reference evidence="3" key="1">
    <citation type="submission" date="2020-06" db="EMBL/GenBank/DDBJ databases">
        <title>Genomes of multiple members of Pneumocystis genus reveal paths to human pathogen Pneumocystis jirovecii.</title>
        <authorList>
            <person name="Cisse O.H."/>
            <person name="Ma L."/>
            <person name="Dekker J."/>
            <person name="Khil P."/>
            <person name="Jo J."/>
            <person name="Brenchley J."/>
            <person name="Blair R."/>
            <person name="Pahar B."/>
            <person name="Chabe M."/>
            <person name="Van Rompay K.A."/>
            <person name="Keesler R."/>
            <person name="Sukura A."/>
            <person name="Hirsch V."/>
            <person name="Kutty G."/>
            <person name="Liu Y."/>
            <person name="Peng L."/>
            <person name="Chen J."/>
            <person name="Song J."/>
            <person name="Weissenbacher-Lang C."/>
            <person name="Xu J."/>
            <person name="Upham N.S."/>
            <person name="Stajich J.E."/>
            <person name="Cuomo C.A."/>
            <person name="Cushion M.T."/>
            <person name="Kovacs J.A."/>
        </authorList>
    </citation>
    <scope>NUCLEOTIDE SEQUENCE</scope>
    <source>
        <strain evidence="3">2A</strain>
    </source>
</reference>